<dbReference type="RefSeq" id="WP_077448749.1">
    <property type="nucleotide sequence ID" value="NZ_FUGD01000083.1"/>
</dbReference>
<keyword evidence="12" id="KW-1185">Reference proteome</keyword>
<dbReference type="GO" id="GO:0016491">
    <property type="term" value="F:oxidoreductase activity"/>
    <property type="evidence" value="ECO:0007669"/>
    <property type="project" value="InterPro"/>
</dbReference>
<dbReference type="PANTHER" id="PTHR35891:SF2">
    <property type="entry name" value="THIOL:DISULFIDE INTERCHANGE PROTEIN DSBA"/>
    <property type="match status" value="1"/>
</dbReference>
<dbReference type="Gene3D" id="3.40.30.10">
    <property type="entry name" value="Glutaredoxin"/>
    <property type="match status" value="1"/>
</dbReference>
<evidence type="ECO:0000256" key="8">
    <source>
        <dbReference type="PIRSR" id="PIRSR001488-1"/>
    </source>
</evidence>
<sequence>MKFYSQRGFALASLVAAVGLASMPASAADYVAGKDYVVLDNPESISGDKIIVREFFWYGCPHCYALNPHMQKWAKTKPSDVIFFESPAALNPMWEVNARGFYAAQLMGYQAQTHNKLFDAIHKDNKRLFDQNSLAKWYASEGLDQKKFNSLYNSFAVSTKVARSKAGAKRYQLTGVPAVVVHGKYVVQGESEKVPKVVDYLVKKVRTDLKAGK</sequence>
<evidence type="ECO:0000256" key="2">
    <source>
        <dbReference type="ARBA" id="ARBA00005791"/>
    </source>
</evidence>
<evidence type="ECO:0000256" key="1">
    <source>
        <dbReference type="ARBA" id="ARBA00004418"/>
    </source>
</evidence>
<dbReference type="InterPro" id="IPR050824">
    <property type="entry name" value="Thiol_disulfide_DsbA"/>
</dbReference>
<dbReference type="PROSITE" id="PS51352">
    <property type="entry name" value="THIOREDOXIN_2"/>
    <property type="match status" value="1"/>
</dbReference>
<evidence type="ECO:0000256" key="4">
    <source>
        <dbReference type="ARBA" id="ARBA00022764"/>
    </source>
</evidence>
<dbReference type="PANTHER" id="PTHR35891">
    <property type="entry name" value="THIOL:DISULFIDE INTERCHANGE PROTEIN DSBA"/>
    <property type="match status" value="1"/>
</dbReference>
<feature type="signal peptide" evidence="9">
    <location>
        <begin position="1"/>
        <end position="27"/>
    </location>
</feature>
<dbReference type="InterPro" id="IPR036249">
    <property type="entry name" value="Thioredoxin-like_sf"/>
</dbReference>
<feature type="domain" description="Thioredoxin" evidence="10">
    <location>
        <begin position="16"/>
        <end position="153"/>
    </location>
</feature>
<evidence type="ECO:0000256" key="6">
    <source>
        <dbReference type="ARBA" id="ARBA00023284"/>
    </source>
</evidence>
<gene>
    <name evidence="11" type="primary">dsbA</name>
    <name evidence="11" type="ORF">A1019T_01319</name>
</gene>
<dbReference type="EMBL" id="FUGD01000083">
    <property type="protein sequence ID" value="SJM37347.1"/>
    <property type="molecule type" value="Genomic_DNA"/>
</dbReference>
<evidence type="ECO:0000256" key="9">
    <source>
        <dbReference type="SAM" id="SignalP"/>
    </source>
</evidence>
<keyword evidence="3 9" id="KW-0732">Signal</keyword>
<comment type="similarity">
    <text evidence="2">Belongs to the thioredoxin family. DsbA subfamily.</text>
</comment>
<keyword evidence="6" id="KW-0676">Redox-active center</keyword>
<dbReference type="STRING" id="1945520.A1019T_01319"/>
<evidence type="ECO:0000256" key="5">
    <source>
        <dbReference type="ARBA" id="ARBA00023157"/>
    </source>
</evidence>
<evidence type="ECO:0000313" key="11">
    <source>
        <dbReference type="EMBL" id="SJM37347.1"/>
    </source>
</evidence>
<feature type="chain" id="PRO_5013204198" description="Thiol:disulfide interchange protein" evidence="9">
    <location>
        <begin position="28"/>
        <end position="213"/>
    </location>
</feature>
<dbReference type="PIRSF" id="PIRSF001488">
    <property type="entry name" value="Tdi_protein"/>
    <property type="match status" value="1"/>
</dbReference>
<proteinExistence type="inferred from homology"/>
<dbReference type="GO" id="GO:0042597">
    <property type="term" value="C:periplasmic space"/>
    <property type="evidence" value="ECO:0007669"/>
    <property type="project" value="UniProtKB-SubCell"/>
</dbReference>
<dbReference type="Pfam" id="PF01323">
    <property type="entry name" value="DSBA"/>
    <property type="match status" value="1"/>
</dbReference>
<evidence type="ECO:0000256" key="7">
    <source>
        <dbReference type="PIRNR" id="PIRNR001488"/>
    </source>
</evidence>
<dbReference type="InterPro" id="IPR023205">
    <property type="entry name" value="DsbA/DsbL"/>
</dbReference>
<reference evidence="12" key="1">
    <citation type="submission" date="2017-02" db="EMBL/GenBank/DDBJ databases">
        <authorList>
            <person name="Mornico D."/>
        </authorList>
    </citation>
    <scope>NUCLEOTIDE SEQUENCE [LARGE SCALE GENOMIC DNA]</scope>
</reference>
<dbReference type="OrthoDB" id="9784896at2"/>
<protein>
    <recommendedName>
        <fullName evidence="7">Thiol:disulfide interchange protein</fullName>
    </recommendedName>
</protein>
<name>A0A1R4EFS6_9GAMM</name>
<dbReference type="Proteomes" id="UP000188169">
    <property type="component" value="Unassembled WGS sequence"/>
</dbReference>
<evidence type="ECO:0000313" key="12">
    <source>
        <dbReference type="Proteomes" id="UP000188169"/>
    </source>
</evidence>
<keyword evidence="4 7" id="KW-0574">Periplasm</keyword>
<accession>A0A1R4EFS6</accession>
<evidence type="ECO:0000256" key="3">
    <source>
        <dbReference type="ARBA" id="ARBA00022729"/>
    </source>
</evidence>
<dbReference type="AlphaFoldDB" id="A0A1R4EFS6"/>
<organism evidence="11 12">
    <name type="scientific">Psychrobacter pasteurii</name>
    <dbReference type="NCBI Taxonomy" id="1945520"/>
    <lineage>
        <taxon>Bacteria</taxon>
        <taxon>Pseudomonadati</taxon>
        <taxon>Pseudomonadota</taxon>
        <taxon>Gammaproteobacteria</taxon>
        <taxon>Moraxellales</taxon>
        <taxon>Moraxellaceae</taxon>
        <taxon>Psychrobacter</taxon>
    </lineage>
</organism>
<dbReference type="SUPFAM" id="SSF52833">
    <property type="entry name" value="Thioredoxin-like"/>
    <property type="match status" value="1"/>
</dbReference>
<feature type="disulfide bond" description="Redox-active" evidence="8">
    <location>
        <begin position="60"/>
        <end position="63"/>
    </location>
</feature>
<dbReference type="InterPro" id="IPR013766">
    <property type="entry name" value="Thioredoxin_domain"/>
</dbReference>
<comment type="subcellular location">
    <subcellularLocation>
        <location evidence="1 7">Periplasm</location>
    </subcellularLocation>
</comment>
<dbReference type="InterPro" id="IPR001853">
    <property type="entry name" value="DSBA-like_thioredoxin_dom"/>
</dbReference>
<evidence type="ECO:0000259" key="10">
    <source>
        <dbReference type="PROSITE" id="PS51352"/>
    </source>
</evidence>
<keyword evidence="5 7" id="KW-1015">Disulfide bond</keyword>
<dbReference type="CDD" id="cd03019">
    <property type="entry name" value="DsbA_DsbA"/>
    <property type="match status" value="1"/>
</dbReference>